<dbReference type="PROSITE" id="PS51462">
    <property type="entry name" value="NUDIX"/>
    <property type="match status" value="1"/>
</dbReference>
<dbReference type="PATRIC" id="fig|269796.9.peg.344"/>
<evidence type="ECO:0000256" key="1">
    <source>
        <dbReference type="ARBA" id="ARBA00001946"/>
    </source>
</evidence>
<accession>Q2RXQ1</accession>
<dbReference type="Pfam" id="PF00293">
    <property type="entry name" value="NUDIX"/>
    <property type="match status" value="1"/>
</dbReference>
<dbReference type="InterPro" id="IPR015376">
    <property type="entry name" value="Znr_NADH_PPase"/>
</dbReference>
<dbReference type="SUPFAM" id="SSF55811">
    <property type="entry name" value="Nudix"/>
    <property type="match status" value="1"/>
</dbReference>
<dbReference type="InterPro" id="IPR015375">
    <property type="entry name" value="NADH_PPase-like_N"/>
</dbReference>
<protein>
    <recommendedName>
        <fullName evidence="4">NAD(+) diphosphatase</fullName>
        <ecNumber evidence="4">3.6.1.22</ecNumber>
    </recommendedName>
</protein>
<organism evidence="12 13">
    <name type="scientific">Rhodospirillum rubrum (strain ATCC 11170 / ATH 1.1.1 / DSM 467 / LMG 4362 / NCIMB 8255 / S1)</name>
    <dbReference type="NCBI Taxonomy" id="269796"/>
    <lineage>
        <taxon>Bacteria</taxon>
        <taxon>Pseudomonadati</taxon>
        <taxon>Pseudomonadota</taxon>
        <taxon>Alphaproteobacteria</taxon>
        <taxon>Rhodospirillales</taxon>
        <taxon>Rhodospirillaceae</taxon>
        <taxon>Rhodospirillum</taxon>
    </lineage>
</organism>
<dbReference type="AlphaFoldDB" id="Q2RXQ1"/>
<dbReference type="PROSITE" id="PS00893">
    <property type="entry name" value="NUDIX_BOX"/>
    <property type="match status" value="1"/>
</dbReference>
<dbReference type="NCBIfam" id="NF001299">
    <property type="entry name" value="PRK00241.1"/>
    <property type="match status" value="1"/>
</dbReference>
<dbReference type="GO" id="GO:0019677">
    <property type="term" value="P:NAD+ catabolic process"/>
    <property type="evidence" value="ECO:0007669"/>
    <property type="project" value="TreeGrafter"/>
</dbReference>
<dbReference type="Pfam" id="PF09296">
    <property type="entry name" value="NUDIX-like"/>
    <property type="match status" value="1"/>
</dbReference>
<reference evidence="12 13" key="1">
    <citation type="journal article" date="2011" name="Stand. Genomic Sci.">
        <title>Complete genome sequence of Rhodospirillum rubrum type strain (S1).</title>
        <authorList>
            <person name="Munk A.C."/>
            <person name="Copeland A."/>
            <person name="Lucas S."/>
            <person name="Lapidus A."/>
            <person name="Del Rio T.G."/>
            <person name="Barry K."/>
            <person name="Detter J.C."/>
            <person name="Hammon N."/>
            <person name="Israni S."/>
            <person name="Pitluck S."/>
            <person name="Brettin T."/>
            <person name="Bruce D."/>
            <person name="Han C."/>
            <person name="Tapia R."/>
            <person name="Gilna P."/>
            <person name="Schmutz J."/>
            <person name="Larimer F."/>
            <person name="Land M."/>
            <person name="Kyrpides N.C."/>
            <person name="Mavromatis K."/>
            <person name="Richardson P."/>
            <person name="Rohde M."/>
            <person name="Goker M."/>
            <person name="Klenk H.P."/>
            <person name="Zhang Y."/>
            <person name="Roberts G.P."/>
            <person name="Reslewic S."/>
            <person name="Schwartz D.C."/>
        </authorList>
    </citation>
    <scope>NUCLEOTIDE SEQUENCE [LARGE SCALE GENOMIC DNA]</scope>
    <source>
        <strain evidence="13">ATCC 11170 / ATH 1.1.1 / DSM 467 / LMG 4362 / NCIMB 8255 / S1</strain>
    </source>
</reference>
<dbReference type="GO" id="GO:0006742">
    <property type="term" value="P:NADP+ catabolic process"/>
    <property type="evidence" value="ECO:0007669"/>
    <property type="project" value="TreeGrafter"/>
</dbReference>
<dbReference type="PANTHER" id="PTHR42904:SF6">
    <property type="entry name" value="NAD-CAPPED RNA HYDROLASE NUDT12"/>
    <property type="match status" value="1"/>
</dbReference>
<evidence type="ECO:0000256" key="6">
    <source>
        <dbReference type="ARBA" id="ARBA00022801"/>
    </source>
</evidence>
<evidence type="ECO:0000256" key="7">
    <source>
        <dbReference type="ARBA" id="ARBA00022842"/>
    </source>
</evidence>
<dbReference type="PhylomeDB" id="Q2RXQ1"/>
<comment type="cofactor">
    <cofactor evidence="1">
        <name>Mg(2+)</name>
        <dbReference type="ChEBI" id="CHEBI:18420"/>
    </cofactor>
</comment>
<dbReference type="Proteomes" id="UP000001929">
    <property type="component" value="Chromosome"/>
</dbReference>
<dbReference type="InterPro" id="IPR020084">
    <property type="entry name" value="NUDIX_hydrolase_CS"/>
</dbReference>
<dbReference type="GO" id="GO:0046872">
    <property type="term" value="F:metal ion binding"/>
    <property type="evidence" value="ECO:0007669"/>
    <property type="project" value="UniProtKB-KW"/>
</dbReference>
<dbReference type="KEGG" id="rru:Rru_A0289"/>
<dbReference type="RefSeq" id="WP_011388042.1">
    <property type="nucleotide sequence ID" value="NC_007643.1"/>
</dbReference>
<dbReference type="Gene3D" id="3.90.79.20">
    <property type="match status" value="1"/>
</dbReference>
<evidence type="ECO:0000256" key="10">
    <source>
        <dbReference type="SAM" id="MobiDB-lite"/>
    </source>
</evidence>
<dbReference type="InterPro" id="IPR000086">
    <property type="entry name" value="NUDIX_hydrolase_dom"/>
</dbReference>
<dbReference type="CDD" id="cd03429">
    <property type="entry name" value="NUDIX_NADH_pyrophosphatase_Nudt13"/>
    <property type="match status" value="1"/>
</dbReference>
<dbReference type="GO" id="GO:0005829">
    <property type="term" value="C:cytosol"/>
    <property type="evidence" value="ECO:0007669"/>
    <property type="project" value="TreeGrafter"/>
</dbReference>
<keyword evidence="13" id="KW-1185">Reference proteome</keyword>
<dbReference type="PANTHER" id="PTHR42904">
    <property type="entry name" value="NUDIX HYDROLASE, NUDC SUBFAMILY"/>
    <property type="match status" value="1"/>
</dbReference>
<comment type="cofactor">
    <cofactor evidence="2">
        <name>Zn(2+)</name>
        <dbReference type="ChEBI" id="CHEBI:29105"/>
    </cofactor>
</comment>
<keyword evidence="5" id="KW-0479">Metal-binding</keyword>
<evidence type="ECO:0000313" key="12">
    <source>
        <dbReference type="EMBL" id="ABC21094.1"/>
    </source>
</evidence>
<evidence type="ECO:0000256" key="8">
    <source>
        <dbReference type="ARBA" id="ARBA00023027"/>
    </source>
</evidence>
<comment type="similarity">
    <text evidence="3">Belongs to the Nudix hydrolase family. NudC subfamily.</text>
</comment>
<dbReference type="InterPro" id="IPR050241">
    <property type="entry name" value="NAD-cap_RNA_hydrolase_NudC"/>
</dbReference>
<evidence type="ECO:0000256" key="9">
    <source>
        <dbReference type="ARBA" id="ARBA00023679"/>
    </source>
</evidence>
<dbReference type="InterPro" id="IPR049734">
    <property type="entry name" value="NudC-like_C"/>
</dbReference>
<evidence type="ECO:0000313" key="13">
    <source>
        <dbReference type="Proteomes" id="UP000001929"/>
    </source>
</evidence>
<evidence type="ECO:0000256" key="3">
    <source>
        <dbReference type="ARBA" id="ARBA00009595"/>
    </source>
</evidence>
<dbReference type="HOGENOM" id="CLU_037162_0_2_5"/>
<comment type="catalytic activity">
    <reaction evidence="9">
        <text>a 5'-end NAD(+)-phospho-ribonucleoside in mRNA + H2O = a 5'-end phospho-adenosine-phospho-ribonucleoside in mRNA + beta-nicotinamide D-ribonucleotide + 2 H(+)</text>
        <dbReference type="Rhea" id="RHEA:60876"/>
        <dbReference type="Rhea" id="RHEA-COMP:15698"/>
        <dbReference type="Rhea" id="RHEA-COMP:15719"/>
        <dbReference type="ChEBI" id="CHEBI:14649"/>
        <dbReference type="ChEBI" id="CHEBI:15377"/>
        <dbReference type="ChEBI" id="CHEBI:15378"/>
        <dbReference type="ChEBI" id="CHEBI:144029"/>
        <dbReference type="ChEBI" id="CHEBI:144051"/>
    </reaction>
    <physiologicalReaction direction="left-to-right" evidence="9">
        <dbReference type="Rhea" id="RHEA:60877"/>
    </physiologicalReaction>
</comment>
<dbReference type="EnsemblBacteria" id="ABC21094">
    <property type="protein sequence ID" value="ABC21094"/>
    <property type="gene ID" value="Rru_A0289"/>
</dbReference>
<dbReference type="EMBL" id="CP000230">
    <property type="protein sequence ID" value="ABC21094.1"/>
    <property type="molecule type" value="Genomic_DNA"/>
</dbReference>
<gene>
    <name evidence="12" type="ordered locus">Rru_A0289</name>
</gene>
<dbReference type="Gene3D" id="3.90.79.10">
    <property type="entry name" value="Nucleoside Triphosphate Pyrophosphohydrolase"/>
    <property type="match status" value="1"/>
</dbReference>
<dbReference type="GO" id="GO:0035529">
    <property type="term" value="F:NADH pyrophosphatase activity"/>
    <property type="evidence" value="ECO:0007669"/>
    <property type="project" value="TreeGrafter"/>
</dbReference>
<name>Q2RXQ1_RHORT</name>
<dbReference type="InterPro" id="IPR015797">
    <property type="entry name" value="NUDIX_hydrolase-like_dom_sf"/>
</dbReference>
<keyword evidence="6 12" id="KW-0378">Hydrolase</keyword>
<dbReference type="Pfam" id="PF09297">
    <property type="entry name" value="Zn_ribbon_NUD"/>
    <property type="match status" value="1"/>
</dbReference>
<proteinExistence type="inferred from homology"/>
<feature type="domain" description="Nudix hydrolase" evidence="11">
    <location>
        <begin position="240"/>
        <end position="367"/>
    </location>
</feature>
<evidence type="ECO:0000256" key="4">
    <source>
        <dbReference type="ARBA" id="ARBA00012381"/>
    </source>
</evidence>
<dbReference type="eggNOG" id="COG2816">
    <property type="taxonomic scope" value="Bacteria"/>
</dbReference>
<dbReference type="STRING" id="269796.Rru_A0289"/>
<keyword evidence="7" id="KW-0460">Magnesium</keyword>
<feature type="region of interest" description="Disordered" evidence="10">
    <location>
        <begin position="52"/>
        <end position="71"/>
    </location>
</feature>
<evidence type="ECO:0000256" key="5">
    <source>
        <dbReference type="ARBA" id="ARBA00022723"/>
    </source>
</evidence>
<dbReference type="EC" id="3.6.1.22" evidence="4"/>
<evidence type="ECO:0000256" key="2">
    <source>
        <dbReference type="ARBA" id="ARBA00001947"/>
    </source>
</evidence>
<keyword evidence="8" id="KW-0520">NAD</keyword>
<evidence type="ECO:0000259" key="11">
    <source>
        <dbReference type="PROSITE" id="PS51462"/>
    </source>
</evidence>
<sequence length="382" mass="40731">MAQTGISDIVYTGARHDRVSTGTLDDKALEALGWRPEARWLVFWRGRIAFPATGPTPDPTREPEPLSPLLLDGPTVRGLIAGRTTIPPTPADTPPALAELVAAGGDGLADLTLAPPAPPPVTGPSHPTLHLGLLDGAALQVIDLSALPERPPTDAGEAGESDLAPDLRLADGSAPVFRELRGVALAVEDAMAGAMAHAQALLNWHASHPLCPRCGAVTRIAAGGRHRHCANPACGADHFPRTDPVVIMLVEDPEGERCLLARQSRFPAGMYSALAGFVEPGETLEAAVAREVREEAGLDVGDIRYVASQPWPWPSNLMIGFIARARATALSLDDNELEDARWFTRAEVAAMGEVGDEGEGFRIPRRDAIARHLVEGWRDRRF</sequence>